<evidence type="ECO:0000313" key="2">
    <source>
        <dbReference type="EMBL" id="QXV91480.1"/>
    </source>
</evidence>
<keyword evidence="2" id="KW-0614">Plasmid</keyword>
<sequence>MSDVTDPEVRSKSNETEQDSREGIFNYESTFMIRRLCIKTFKHHY</sequence>
<organism evidence="2">
    <name type="scientific">Klebsiella pneumoniae subsp. pneumoniae</name>
    <dbReference type="NCBI Taxonomy" id="72407"/>
    <lineage>
        <taxon>Bacteria</taxon>
        <taxon>Pseudomonadati</taxon>
        <taxon>Pseudomonadota</taxon>
        <taxon>Gammaproteobacteria</taxon>
        <taxon>Enterobacterales</taxon>
        <taxon>Enterobacteriaceae</taxon>
        <taxon>Klebsiella/Raoultella group</taxon>
        <taxon>Klebsiella</taxon>
        <taxon>Klebsiella pneumoniae complex</taxon>
    </lineage>
</organism>
<evidence type="ECO:0000256" key="1">
    <source>
        <dbReference type="SAM" id="MobiDB-lite"/>
    </source>
</evidence>
<accession>A0A8F7KSN2</accession>
<protein>
    <submittedName>
        <fullName evidence="2">Uncharacterized protein</fullName>
    </submittedName>
</protein>
<proteinExistence type="predicted"/>
<geneLocation type="plasmid" evidence="2">
    <name>phvKpST395_NDM-1_2512</name>
</geneLocation>
<name>A0A8F7KSN2_KLEPN</name>
<feature type="region of interest" description="Disordered" evidence="1">
    <location>
        <begin position="1"/>
        <end position="21"/>
    </location>
</feature>
<feature type="compositionally biased region" description="Basic and acidic residues" evidence="1">
    <location>
        <begin position="7"/>
        <end position="21"/>
    </location>
</feature>
<dbReference type="EMBL" id="MW911670">
    <property type="protein sequence ID" value="QXV91480.1"/>
    <property type="molecule type" value="Genomic_DNA"/>
</dbReference>
<reference evidence="2" key="1">
    <citation type="journal article" date="2021" name="Antibiotics">
        <title>Emergence of Hybrid Resistance and Virulence Plasmids Harboring New Delhi Metallo-beta-Lactamase in Klebsiella pneumoniae in Russia.</title>
        <authorList>
            <person name="Starkova P."/>
            <person name="Lazareva I."/>
            <person name="Avdeeva A."/>
            <person name="Sulian O."/>
            <person name="Likholetova D."/>
            <person name="Ageevets V."/>
            <person name="Lebedeva M."/>
            <person name="Gostev V."/>
            <person name="Sopova J."/>
            <person name="Sidorenko S."/>
        </authorList>
    </citation>
    <scope>NUCLEOTIDE SEQUENCE</scope>
    <source>
        <plasmid evidence="2">phvKpST395_NDM-1_2512</plasmid>
    </source>
</reference>
<dbReference type="AlphaFoldDB" id="A0A8F7KSN2"/>